<reference evidence="2" key="1">
    <citation type="submission" date="2021-01" db="EMBL/GenBank/DDBJ databases">
        <title>Description of Breznakiella homolactica.</title>
        <authorList>
            <person name="Song Y."/>
            <person name="Brune A."/>
        </authorList>
    </citation>
    <scope>NUCLEOTIDE SEQUENCE</scope>
    <source>
        <strain evidence="2">RmG30</strain>
    </source>
</reference>
<gene>
    <name evidence="2" type="ORF">JFL75_08605</name>
</gene>
<dbReference type="RefSeq" id="WP_215628267.1">
    <property type="nucleotide sequence ID" value="NZ_CP067089.2"/>
</dbReference>
<dbReference type="AlphaFoldDB" id="A0A7T7XR45"/>
<keyword evidence="1" id="KW-0732">Signal</keyword>
<keyword evidence="3" id="KW-1185">Reference proteome</keyword>
<dbReference type="InterPro" id="IPR036700">
    <property type="entry name" value="BOBF_sf"/>
</dbReference>
<organism evidence="2 3">
    <name type="scientific">Breznakiella homolactica</name>
    <dbReference type="NCBI Taxonomy" id="2798577"/>
    <lineage>
        <taxon>Bacteria</taxon>
        <taxon>Pseudomonadati</taxon>
        <taxon>Spirochaetota</taxon>
        <taxon>Spirochaetia</taxon>
        <taxon>Spirochaetales</taxon>
        <taxon>Breznakiellaceae</taxon>
        <taxon>Breznakiella</taxon>
    </lineage>
</organism>
<dbReference type="SUPFAM" id="SSF101756">
    <property type="entry name" value="Hypothetical protein YgiW"/>
    <property type="match status" value="2"/>
</dbReference>
<dbReference type="Pfam" id="PF04076">
    <property type="entry name" value="BOF"/>
    <property type="match status" value="2"/>
</dbReference>
<name>A0A7T7XR45_9SPIR</name>
<sequence length="191" mass="21005">MGTLAADALDVSTAAQIKTAQPTSADRKPWVLLRGTLEPAIQNERYILTDTTGEILVKIKDDIWRGLLLRSGEEALVEGELEFKGSGAEVNIMYIQRAGSGGDAGVTVSQIKQLPEKSWVVVRGTIVRNIEKDNYLFRDSTGDMVVKIKEHVWRGLPRGTGDPVEIRGDIKWEKKTIAAFVDAGYIGKIQP</sequence>
<dbReference type="PANTHER" id="PTHR36571:SF1">
    <property type="entry name" value="PROTEIN YGIW"/>
    <property type="match status" value="1"/>
</dbReference>
<dbReference type="PANTHER" id="PTHR36571">
    <property type="entry name" value="PROTEIN YGIW"/>
    <property type="match status" value="1"/>
</dbReference>
<proteinExistence type="predicted"/>
<evidence type="ECO:0000256" key="1">
    <source>
        <dbReference type="ARBA" id="ARBA00022729"/>
    </source>
</evidence>
<dbReference type="InterPro" id="IPR005220">
    <property type="entry name" value="CarO-like"/>
</dbReference>
<dbReference type="KEGG" id="bhc:JFL75_08605"/>
<evidence type="ECO:0000313" key="3">
    <source>
        <dbReference type="Proteomes" id="UP000595917"/>
    </source>
</evidence>
<protein>
    <submittedName>
        <fullName evidence="2">NirD/YgiW/YdeI family stress tolerance protein</fullName>
    </submittedName>
</protein>
<dbReference type="NCBIfam" id="NF033674">
    <property type="entry name" value="stress_OB_fold"/>
    <property type="match status" value="2"/>
</dbReference>
<evidence type="ECO:0000313" key="2">
    <source>
        <dbReference type="EMBL" id="QQO10962.1"/>
    </source>
</evidence>
<accession>A0A7T7XR45</accession>
<dbReference type="Gene3D" id="2.40.50.200">
    <property type="entry name" value="Bacterial OB-fold"/>
    <property type="match status" value="2"/>
</dbReference>
<dbReference type="Proteomes" id="UP000595917">
    <property type="component" value="Chromosome"/>
</dbReference>
<dbReference type="EMBL" id="CP067089">
    <property type="protein sequence ID" value="QQO10962.1"/>
    <property type="molecule type" value="Genomic_DNA"/>
</dbReference>